<reference evidence="10 11" key="1">
    <citation type="journal article" date="2019" name="Nat. Ecol. Evol.">
        <title>Megaphylogeny resolves global patterns of mushroom evolution.</title>
        <authorList>
            <person name="Varga T."/>
            <person name="Krizsan K."/>
            <person name="Foldi C."/>
            <person name="Dima B."/>
            <person name="Sanchez-Garcia M."/>
            <person name="Sanchez-Ramirez S."/>
            <person name="Szollosi G.J."/>
            <person name="Szarkandi J.G."/>
            <person name="Papp V."/>
            <person name="Albert L."/>
            <person name="Andreopoulos W."/>
            <person name="Angelini C."/>
            <person name="Antonin V."/>
            <person name="Barry K.W."/>
            <person name="Bougher N.L."/>
            <person name="Buchanan P."/>
            <person name="Buyck B."/>
            <person name="Bense V."/>
            <person name="Catcheside P."/>
            <person name="Chovatia M."/>
            <person name="Cooper J."/>
            <person name="Damon W."/>
            <person name="Desjardin D."/>
            <person name="Finy P."/>
            <person name="Geml J."/>
            <person name="Haridas S."/>
            <person name="Hughes K."/>
            <person name="Justo A."/>
            <person name="Karasinski D."/>
            <person name="Kautmanova I."/>
            <person name="Kiss B."/>
            <person name="Kocsube S."/>
            <person name="Kotiranta H."/>
            <person name="LaButti K.M."/>
            <person name="Lechner B.E."/>
            <person name="Liimatainen K."/>
            <person name="Lipzen A."/>
            <person name="Lukacs Z."/>
            <person name="Mihaltcheva S."/>
            <person name="Morgado L.N."/>
            <person name="Niskanen T."/>
            <person name="Noordeloos M.E."/>
            <person name="Ohm R.A."/>
            <person name="Ortiz-Santana B."/>
            <person name="Ovrebo C."/>
            <person name="Racz N."/>
            <person name="Riley R."/>
            <person name="Savchenko A."/>
            <person name="Shiryaev A."/>
            <person name="Soop K."/>
            <person name="Spirin V."/>
            <person name="Szebenyi C."/>
            <person name="Tomsovsky M."/>
            <person name="Tulloss R.E."/>
            <person name="Uehling J."/>
            <person name="Grigoriev I.V."/>
            <person name="Vagvolgyi C."/>
            <person name="Papp T."/>
            <person name="Martin F.M."/>
            <person name="Miettinen O."/>
            <person name="Hibbett D.S."/>
            <person name="Nagy L.G."/>
        </authorList>
    </citation>
    <scope>NUCLEOTIDE SEQUENCE [LARGE SCALE GENOMIC DNA]</scope>
    <source>
        <strain evidence="10 11">CBS 309.79</strain>
    </source>
</reference>
<feature type="compositionally biased region" description="Polar residues" evidence="8">
    <location>
        <begin position="567"/>
        <end position="577"/>
    </location>
</feature>
<gene>
    <name evidence="10" type="ORF">BDV98DRAFT_536860</name>
</gene>
<organism evidence="10 11">
    <name type="scientific">Pterulicium gracile</name>
    <dbReference type="NCBI Taxonomy" id="1884261"/>
    <lineage>
        <taxon>Eukaryota</taxon>
        <taxon>Fungi</taxon>
        <taxon>Dikarya</taxon>
        <taxon>Basidiomycota</taxon>
        <taxon>Agaricomycotina</taxon>
        <taxon>Agaricomycetes</taxon>
        <taxon>Agaricomycetidae</taxon>
        <taxon>Agaricales</taxon>
        <taxon>Pleurotineae</taxon>
        <taxon>Pterulaceae</taxon>
        <taxon>Pterulicium</taxon>
    </lineage>
</organism>
<dbReference type="Pfam" id="PF00172">
    <property type="entry name" value="Zn_clus"/>
    <property type="match status" value="1"/>
</dbReference>
<feature type="compositionally biased region" description="Low complexity" evidence="8">
    <location>
        <begin position="325"/>
        <end position="349"/>
    </location>
</feature>
<dbReference type="SMART" id="SM00066">
    <property type="entry name" value="GAL4"/>
    <property type="match status" value="1"/>
</dbReference>
<protein>
    <submittedName>
        <fullName evidence="10">Fungal-specific transcription factor domain-containing protein</fullName>
    </submittedName>
</protein>
<dbReference type="SUPFAM" id="SSF57701">
    <property type="entry name" value="Zn2/Cys6 DNA-binding domain"/>
    <property type="match status" value="1"/>
</dbReference>
<feature type="region of interest" description="Disordered" evidence="8">
    <location>
        <begin position="90"/>
        <end position="131"/>
    </location>
</feature>
<keyword evidence="5" id="KW-0238">DNA-binding</keyword>
<accession>A0A5C3Q365</accession>
<dbReference type="InterPro" id="IPR051615">
    <property type="entry name" value="Transcr_Regulatory_Elem"/>
</dbReference>
<dbReference type="CDD" id="cd00067">
    <property type="entry name" value="GAL4"/>
    <property type="match status" value="1"/>
</dbReference>
<evidence type="ECO:0000313" key="11">
    <source>
        <dbReference type="Proteomes" id="UP000305067"/>
    </source>
</evidence>
<dbReference type="GO" id="GO:0005634">
    <property type="term" value="C:nucleus"/>
    <property type="evidence" value="ECO:0007669"/>
    <property type="project" value="UniProtKB-SubCell"/>
</dbReference>
<dbReference type="PROSITE" id="PS00463">
    <property type="entry name" value="ZN2_CY6_FUNGAL_1"/>
    <property type="match status" value="1"/>
</dbReference>
<evidence type="ECO:0000256" key="3">
    <source>
        <dbReference type="ARBA" id="ARBA00022833"/>
    </source>
</evidence>
<keyword evidence="4" id="KW-0805">Transcription regulation</keyword>
<evidence type="ECO:0000313" key="10">
    <source>
        <dbReference type="EMBL" id="TFK96261.1"/>
    </source>
</evidence>
<dbReference type="EMBL" id="ML178864">
    <property type="protein sequence ID" value="TFK96261.1"/>
    <property type="molecule type" value="Genomic_DNA"/>
</dbReference>
<dbReference type="GO" id="GO:0000981">
    <property type="term" value="F:DNA-binding transcription factor activity, RNA polymerase II-specific"/>
    <property type="evidence" value="ECO:0007669"/>
    <property type="project" value="InterPro"/>
</dbReference>
<keyword evidence="2" id="KW-0479">Metal-binding</keyword>
<feature type="region of interest" description="Disordered" evidence="8">
    <location>
        <begin position="1111"/>
        <end position="1178"/>
    </location>
</feature>
<dbReference type="Proteomes" id="UP000305067">
    <property type="component" value="Unassembled WGS sequence"/>
</dbReference>
<feature type="domain" description="Zn(2)-C6 fungal-type" evidence="9">
    <location>
        <begin position="175"/>
        <end position="207"/>
    </location>
</feature>
<dbReference type="Gene3D" id="4.10.240.10">
    <property type="entry name" value="Zn(2)-C6 fungal-type DNA-binding domain"/>
    <property type="match status" value="1"/>
</dbReference>
<dbReference type="PANTHER" id="PTHR31313">
    <property type="entry name" value="TY1 ENHANCER ACTIVATOR"/>
    <property type="match status" value="1"/>
</dbReference>
<dbReference type="InterPro" id="IPR001138">
    <property type="entry name" value="Zn2Cys6_DnaBD"/>
</dbReference>
<dbReference type="GO" id="GO:0006351">
    <property type="term" value="P:DNA-templated transcription"/>
    <property type="evidence" value="ECO:0007669"/>
    <property type="project" value="InterPro"/>
</dbReference>
<sequence length="1195" mass="131266">MSTSKPAEQLFDRTRSSDFLSQASTHMVPVKTEGSGSPDLLSAPVSQVQLRHPSQSFHSQPPSLLRTSSQDYNPISPHFDLYFQHLTNPQPSSIGFPSQPSSWQHDNRHTPSTSQQLPSQSTTSQQQLHMSYSDDYDDGQELVELSAHESSVLAQMSDLSGHNADKAIRRRSSKACDQCRKSKCKCERASPGEPCRNCIMLGTTCTFLGPSRKRGPPKGYIDAIEARLHQTEALIGVMLAYNDDRVKSIFEDLSQDSFARKIIKRVNNSPYGVKGRKQGEFSGSKQKHPATAPLMPSDPADINSIHPSNEWQDKVVEMLRSNIATASSSSTTDPTTTSGPSSRGSSAFTKPVLRLSPSHLQPTLDPHDAAGGRRQRRKIGDLDAYPYSAPTSATYRSSRSPDSEVSPFRRGRLSAKSSSAKLSDVYRAQSLKASSTSSESDSDGDFAGAIGQLSLNEEEEVRYHGKASGLHLLDGDGRMDGRNEGGIWRFPKARVWPPLPSSVQSMSQKIDLDLHLQKLPSKAVQDYLISLYFTYAHPALPVVHKASFLEAYKSGSITVDNAHSPDSDNQSMKSGSPFTRRRRSVPVLLLFVMLSIGARFAGEGANLAPPSDRLSMWPAGDGYLDQAKLILDQCYSNSKPSTCQALILMGYREIGIGAMAQAWTYVGMAIRMAQDLGLHRSADLWSRVGLGGKLFSELELQERRRIWYACVVMDKYVSTYIGRPLGICDHDFDTDLPSENDVEESEYWLPHVSRPLADVDSHPKSEKPSQKPGRVISAFNASATLSSLLGEVVTNLYSPRSISSRHSARASLESQLDKWHIELPESLRLDTGVEVSPPHILTLHMQYWCAVLLLHRPFIRPLGAAKNKSPDSNEESRKEARATTARCNELCAGAANHITSIASVFMENFYMARSPAFLCYYLFTAGIMHVTTLSSHPTDPQASTGLTKCMDALSQIEITWPSASRALVLLRGSRKSAHEIPLTTSLSTSALVDRSKRTAQDYIDDVAGRGHVSPSGLLDPNESVTTDSLYSGLSLRDASAFSQPSYASDLYMPNPSSSVASHPSLDSVPSFYSPYTARWPGSTPAPGSPSYNGGNSLNSVVLSSMFSTGMVPDRGYSANTRTSSSQSTLEHRRYPSQPQYQWQEPTYYHQQPQTQSQSPSHAGAGSRQQQQQPSSHQLYNSVAEQFHNIRAPPYL</sequence>
<feature type="region of interest" description="Disordered" evidence="8">
    <location>
        <begin position="270"/>
        <end position="306"/>
    </location>
</feature>
<dbReference type="InterPro" id="IPR007219">
    <property type="entry name" value="XnlR_reg_dom"/>
</dbReference>
<keyword evidence="7" id="KW-0539">Nucleus</keyword>
<dbReference type="InterPro" id="IPR036864">
    <property type="entry name" value="Zn2-C6_fun-type_DNA-bd_sf"/>
</dbReference>
<name>A0A5C3Q365_9AGAR</name>
<evidence type="ECO:0000256" key="7">
    <source>
        <dbReference type="ARBA" id="ARBA00023242"/>
    </source>
</evidence>
<evidence type="ECO:0000256" key="6">
    <source>
        <dbReference type="ARBA" id="ARBA00023163"/>
    </source>
</evidence>
<proteinExistence type="predicted"/>
<feature type="compositionally biased region" description="Low complexity" evidence="8">
    <location>
        <begin position="1145"/>
        <end position="1177"/>
    </location>
</feature>
<keyword evidence="6" id="KW-0804">Transcription</keyword>
<dbReference type="PROSITE" id="PS50048">
    <property type="entry name" value="ZN2_CY6_FUNGAL_2"/>
    <property type="match status" value="1"/>
</dbReference>
<dbReference type="PANTHER" id="PTHR31313:SF78">
    <property type="entry name" value="TRANSCRIPTION FACTOR DOMAIN-CONTAINING PROTEIN"/>
    <property type="match status" value="1"/>
</dbReference>
<evidence type="ECO:0000256" key="2">
    <source>
        <dbReference type="ARBA" id="ARBA00022723"/>
    </source>
</evidence>
<feature type="compositionally biased region" description="Low complexity" evidence="8">
    <location>
        <begin position="110"/>
        <end position="128"/>
    </location>
</feature>
<evidence type="ECO:0000256" key="5">
    <source>
        <dbReference type="ARBA" id="ARBA00023125"/>
    </source>
</evidence>
<feature type="region of interest" description="Disordered" evidence="8">
    <location>
        <begin position="324"/>
        <end position="414"/>
    </location>
</feature>
<feature type="compositionally biased region" description="Polar residues" evidence="8">
    <location>
        <begin position="1117"/>
        <end position="1128"/>
    </location>
</feature>
<evidence type="ECO:0000256" key="4">
    <source>
        <dbReference type="ARBA" id="ARBA00023015"/>
    </source>
</evidence>
<dbReference type="STRING" id="1884261.A0A5C3Q365"/>
<keyword evidence="11" id="KW-1185">Reference proteome</keyword>
<dbReference type="OrthoDB" id="2123952at2759"/>
<feature type="region of interest" description="Disordered" evidence="8">
    <location>
        <begin position="1"/>
        <end position="71"/>
    </location>
</feature>
<dbReference type="Pfam" id="PF04082">
    <property type="entry name" value="Fungal_trans"/>
    <property type="match status" value="1"/>
</dbReference>
<feature type="region of interest" description="Disordered" evidence="8">
    <location>
        <begin position="559"/>
        <end position="578"/>
    </location>
</feature>
<feature type="compositionally biased region" description="Polar residues" evidence="8">
    <location>
        <begin position="389"/>
        <end position="400"/>
    </location>
</feature>
<evidence type="ECO:0000259" key="9">
    <source>
        <dbReference type="PROSITE" id="PS50048"/>
    </source>
</evidence>
<dbReference type="SMART" id="SM00906">
    <property type="entry name" value="Fungal_trans"/>
    <property type="match status" value="1"/>
</dbReference>
<dbReference type="GO" id="GO:0003677">
    <property type="term" value="F:DNA binding"/>
    <property type="evidence" value="ECO:0007669"/>
    <property type="project" value="UniProtKB-KW"/>
</dbReference>
<keyword evidence="3" id="KW-0862">Zinc</keyword>
<dbReference type="GO" id="GO:0008270">
    <property type="term" value="F:zinc ion binding"/>
    <property type="evidence" value="ECO:0007669"/>
    <property type="project" value="InterPro"/>
</dbReference>
<feature type="compositionally biased region" description="Low complexity" evidence="8">
    <location>
        <begin position="52"/>
        <end position="63"/>
    </location>
</feature>
<dbReference type="CDD" id="cd12148">
    <property type="entry name" value="fungal_TF_MHR"/>
    <property type="match status" value="1"/>
</dbReference>
<evidence type="ECO:0000256" key="1">
    <source>
        <dbReference type="ARBA" id="ARBA00004123"/>
    </source>
</evidence>
<comment type="subcellular location">
    <subcellularLocation>
        <location evidence="1">Nucleus</location>
    </subcellularLocation>
</comment>
<evidence type="ECO:0000256" key="8">
    <source>
        <dbReference type="SAM" id="MobiDB-lite"/>
    </source>
</evidence>
<feature type="compositionally biased region" description="Polar residues" evidence="8">
    <location>
        <begin position="90"/>
        <end position="104"/>
    </location>
</feature>
<dbReference type="AlphaFoldDB" id="A0A5C3Q365"/>